<dbReference type="AlphaFoldDB" id="A0A2M8WQ13"/>
<dbReference type="Proteomes" id="UP000228531">
    <property type="component" value="Unassembled WGS sequence"/>
</dbReference>
<dbReference type="OrthoDB" id="7875742at2"/>
<keyword evidence="3" id="KW-1185">Reference proteome</keyword>
<evidence type="ECO:0008006" key="4">
    <source>
        <dbReference type="Google" id="ProtNLM"/>
    </source>
</evidence>
<dbReference type="EMBL" id="PGTY01000001">
    <property type="protein sequence ID" value="PJI93028.1"/>
    <property type="molecule type" value="Genomic_DNA"/>
</dbReference>
<organism evidence="2 3">
    <name type="scientific">Yoonia maricola</name>
    <dbReference type="NCBI Taxonomy" id="420999"/>
    <lineage>
        <taxon>Bacteria</taxon>
        <taxon>Pseudomonadati</taxon>
        <taxon>Pseudomonadota</taxon>
        <taxon>Alphaproteobacteria</taxon>
        <taxon>Rhodobacterales</taxon>
        <taxon>Paracoccaceae</taxon>
        <taxon>Yoonia</taxon>
    </lineage>
</organism>
<comment type="caution">
    <text evidence="2">The sequence shown here is derived from an EMBL/GenBank/DDBJ whole genome shotgun (WGS) entry which is preliminary data.</text>
</comment>
<name>A0A2M8WQ13_9RHOB</name>
<keyword evidence="1" id="KW-1133">Transmembrane helix</keyword>
<gene>
    <name evidence="2" type="ORF">BC777_1895</name>
</gene>
<dbReference type="RefSeq" id="WP_100367778.1">
    <property type="nucleotide sequence ID" value="NZ_PGTY01000001.1"/>
</dbReference>
<reference evidence="2 3" key="1">
    <citation type="submission" date="2017-11" db="EMBL/GenBank/DDBJ databases">
        <title>Genomic Encyclopedia of Archaeal and Bacterial Type Strains, Phase II (KMG-II): From Individual Species to Whole Genera.</title>
        <authorList>
            <person name="Goeker M."/>
        </authorList>
    </citation>
    <scope>NUCLEOTIDE SEQUENCE [LARGE SCALE GENOMIC DNA]</scope>
    <source>
        <strain evidence="2 3">DSM 29128</strain>
    </source>
</reference>
<evidence type="ECO:0000313" key="3">
    <source>
        <dbReference type="Proteomes" id="UP000228531"/>
    </source>
</evidence>
<keyword evidence="1" id="KW-0472">Membrane</keyword>
<protein>
    <recommendedName>
        <fullName evidence="4">Aspartate carbamoyltransferase catalytic subunit</fullName>
    </recommendedName>
</protein>
<keyword evidence="1" id="KW-0812">Transmembrane</keyword>
<proteinExistence type="predicted"/>
<accession>A0A2M8WQ13</accession>
<feature type="transmembrane region" description="Helical" evidence="1">
    <location>
        <begin position="160"/>
        <end position="182"/>
    </location>
</feature>
<sequence>MSETFHIKATERGVVRIFMANLTADQAASFTESTDEDTPAPINRALGVTYLDCDFVELFPLSNLDGLGLAGYLTEGLGVAEADVKPHASRLNAMSGHVLIVLSKAFGGFETTITPIAPLKWIGTYLEEGASVKFEPLPSEAAIGTAGTSKVKPPKSDARVGGMIAMYALIAMFAFVGLLIWIGG</sequence>
<evidence type="ECO:0000256" key="1">
    <source>
        <dbReference type="SAM" id="Phobius"/>
    </source>
</evidence>
<evidence type="ECO:0000313" key="2">
    <source>
        <dbReference type="EMBL" id="PJI93028.1"/>
    </source>
</evidence>